<accession>A0A7H1BH81</accession>
<name>A0A7H1BH81_9ACTN</name>
<dbReference type="KEGG" id="sxn:IAG42_33725"/>
<organism evidence="2 3">
    <name type="scientific">Streptomyces xanthii</name>
    <dbReference type="NCBI Taxonomy" id="2768069"/>
    <lineage>
        <taxon>Bacteria</taxon>
        <taxon>Bacillati</taxon>
        <taxon>Actinomycetota</taxon>
        <taxon>Actinomycetes</taxon>
        <taxon>Kitasatosporales</taxon>
        <taxon>Streptomycetaceae</taxon>
        <taxon>Streptomyces</taxon>
    </lineage>
</organism>
<dbReference type="AlphaFoldDB" id="A0A7H1BH81"/>
<feature type="region of interest" description="Disordered" evidence="1">
    <location>
        <begin position="1"/>
        <end position="21"/>
    </location>
</feature>
<protein>
    <submittedName>
        <fullName evidence="2">HutD family protein</fullName>
    </submittedName>
</protein>
<gene>
    <name evidence="2" type="ORF">IAG42_33725</name>
</gene>
<proteinExistence type="predicted"/>
<dbReference type="Gene3D" id="2.60.120.10">
    <property type="entry name" value="Jelly Rolls"/>
    <property type="match status" value="1"/>
</dbReference>
<dbReference type="InterPro" id="IPR011051">
    <property type="entry name" value="RmlC_Cupin_sf"/>
</dbReference>
<keyword evidence="3" id="KW-1185">Reference proteome</keyword>
<dbReference type="InterPro" id="IPR014710">
    <property type="entry name" value="RmlC-like_jellyroll"/>
</dbReference>
<evidence type="ECO:0000313" key="2">
    <source>
        <dbReference type="EMBL" id="QNS08086.1"/>
    </source>
</evidence>
<dbReference type="InterPro" id="IPR010282">
    <property type="entry name" value="Uncharacterised_HutD/Ves"/>
</dbReference>
<dbReference type="SUPFAM" id="SSF51182">
    <property type="entry name" value="RmlC-like cupins"/>
    <property type="match status" value="1"/>
</dbReference>
<dbReference type="PANTHER" id="PTHR37943">
    <property type="entry name" value="PROTEIN VES"/>
    <property type="match status" value="1"/>
</dbReference>
<dbReference type="PANTHER" id="PTHR37943:SF1">
    <property type="entry name" value="PROTEIN VES"/>
    <property type="match status" value="1"/>
</dbReference>
<dbReference type="CDD" id="cd20293">
    <property type="entry name" value="cupin_HutD_N"/>
    <property type="match status" value="1"/>
</dbReference>
<dbReference type="Proteomes" id="UP000516428">
    <property type="component" value="Chromosome"/>
</dbReference>
<evidence type="ECO:0000256" key="1">
    <source>
        <dbReference type="SAM" id="MobiDB-lite"/>
    </source>
</evidence>
<dbReference type="Pfam" id="PF05962">
    <property type="entry name" value="HutD"/>
    <property type="match status" value="1"/>
</dbReference>
<reference evidence="2 3" key="1">
    <citation type="submission" date="2020-09" db="EMBL/GenBank/DDBJ databases">
        <title>A novel species.</title>
        <authorList>
            <person name="Gao J."/>
        </authorList>
    </citation>
    <scope>NUCLEOTIDE SEQUENCE [LARGE SCALE GENOMIC DNA]</scope>
    <source>
        <strain evidence="2 3">CRXT-Y-14</strain>
    </source>
</reference>
<dbReference type="EMBL" id="CP061281">
    <property type="protein sequence ID" value="QNS08086.1"/>
    <property type="molecule type" value="Genomic_DNA"/>
</dbReference>
<sequence>MAPQILRAHERTPAPWKNGGGITTEVLAHPQGAGTDDFVWRISVADVAGSGPFSAFEGIDRIITVVEGPGMALTVDGTEHVVDTRYTPLAFSGDATTDCRLLDGPIVDFNVMVRRTDAKAEVSIERRYTVLHPAPGTRVFAIVLEGSATLYRDSVTLGRLDAVLLQDDEDPADIAVDGVLAVVALTDVR</sequence>
<evidence type="ECO:0000313" key="3">
    <source>
        <dbReference type="Proteomes" id="UP000516428"/>
    </source>
</evidence>
<dbReference type="RefSeq" id="WP_188340747.1">
    <property type="nucleotide sequence ID" value="NZ_CP061281.1"/>
</dbReference>